<evidence type="ECO:0000313" key="1">
    <source>
        <dbReference type="EMBL" id="GGI63364.1"/>
    </source>
</evidence>
<dbReference type="SUPFAM" id="SSF56300">
    <property type="entry name" value="Metallo-dependent phosphatases"/>
    <property type="match status" value="1"/>
</dbReference>
<keyword evidence="2" id="KW-1185">Reference proteome</keyword>
<name>A0ABQ2C7P8_9LACO</name>
<proteinExistence type="predicted"/>
<protein>
    <submittedName>
        <fullName evidence="1">Metallophosphatase</fullName>
    </submittedName>
</protein>
<comment type="caution">
    <text evidence="1">The sequence shown here is derived from an EMBL/GenBank/DDBJ whole genome shotgun (WGS) entry which is preliminary data.</text>
</comment>
<reference evidence="2" key="1">
    <citation type="journal article" date="2019" name="Int. J. Syst. Evol. Microbiol.">
        <title>The Global Catalogue of Microorganisms (GCM) 10K type strain sequencing project: providing services to taxonomists for standard genome sequencing and annotation.</title>
        <authorList>
            <consortium name="The Broad Institute Genomics Platform"/>
            <consortium name="The Broad Institute Genome Sequencing Center for Infectious Disease"/>
            <person name="Wu L."/>
            <person name="Ma J."/>
        </authorList>
    </citation>
    <scope>NUCLEOTIDE SEQUENCE [LARGE SCALE GENOMIC DNA]</scope>
    <source>
        <strain evidence="2">CCM 8609</strain>
    </source>
</reference>
<dbReference type="RefSeq" id="WP_153710250.1">
    <property type="nucleotide sequence ID" value="NZ_BMDS01000003.1"/>
</dbReference>
<gene>
    <name evidence="1" type="ORF">GCM10011459_11980</name>
</gene>
<dbReference type="Gene3D" id="3.60.21.10">
    <property type="match status" value="1"/>
</dbReference>
<accession>A0ABQ2C7P8</accession>
<evidence type="ECO:0000313" key="2">
    <source>
        <dbReference type="Proteomes" id="UP000603295"/>
    </source>
</evidence>
<dbReference type="EMBL" id="BMDS01000003">
    <property type="protein sequence ID" value="GGI63364.1"/>
    <property type="molecule type" value="Genomic_DNA"/>
</dbReference>
<dbReference type="InterPro" id="IPR029052">
    <property type="entry name" value="Metallo-depent_PP-like"/>
</dbReference>
<sequence length="205" mass="23826">MKFFTSDTHFFHDSLLGMNDFAPRPFINVDEMNQTIINNWNNKVGENDIVYHLGDIALYFVKPQRDAYQAILEILLQLHGHLILIKGNHDSRALFKYLQNHNYVFNGLPKFQFHDVGALIKYDHRQYYLTHYPMMLGIAPQIINLHGHIHHYSVPVKENINVGIDAPELDYLTVKPKFGAPLNFKEIEEIVNKKAIQYPGQDIKA</sequence>
<dbReference type="Proteomes" id="UP000603295">
    <property type="component" value="Unassembled WGS sequence"/>
</dbReference>
<organism evidence="1 2">
    <name type="scientific">Limosilactobacillus caviae</name>
    <dbReference type="NCBI Taxonomy" id="1769424"/>
    <lineage>
        <taxon>Bacteria</taxon>
        <taxon>Bacillati</taxon>
        <taxon>Bacillota</taxon>
        <taxon>Bacilli</taxon>
        <taxon>Lactobacillales</taxon>
        <taxon>Lactobacillaceae</taxon>
        <taxon>Limosilactobacillus</taxon>
    </lineage>
</organism>